<evidence type="ECO:0000313" key="4">
    <source>
        <dbReference type="Proteomes" id="UP000664169"/>
    </source>
</evidence>
<sequence>MPRIIAGQEFDSLAEFKTHLRAWAVEEGFSPAILDSDAKRVRVGCRTAPDCPFRIRCNFDQAENKARVSTIVAVHTCQDVREVENTSVIRGEVTKLRFLVDAIPQLMIVDQETPTKDIIETVKNRYGQVISMRQAQKAKVALLAHASDSLGKELYSRMKQKLGEDATDEEMRRGKRLRMDDEAIDPKLRDEADYDDYLDYGPDDDEDGDDGDYVDEPSQEPQYDEMIDSVSRLEAGVEQVLEEASMASPAILREQAAALFQQAAKKFKEATDLHAQGARLFAQATEIENQATYG</sequence>
<name>A0A8H3IRG5_9LECA</name>
<dbReference type="AlphaFoldDB" id="A0A8H3IRG5"/>
<feature type="compositionally biased region" description="Acidic residues" evidence="1">
    <location>
        <begin position="192"/>
        <end position="219"/>
    </location>
</feature>
<protein>
    <recommendedName>
        <fullName evidence="2">Transposase MuDR plant domain-containing protein</fullName>
    </recommendedName>
</protein>
<dbReference type="EMBL" id="CAJPDQ010000019">
    <property type="protein sequence ID" value="CAF9923289.1"/>
    <property type="molecule type" value="Genomic_DNA"/>
</dbReference>
<evidence type="ECO:0000313" key="3">
    <source>
        <dbReference type="EMBL" id="CAF9923289.1"/>
    </source>
</evidence>
<dbReference type="OrthoDB" id="125347at2759"/>
<evidence type="ECO:0000259" key="2">
    <source>
        <dbReference type="Pfam" id="PF03108"/>
    </source>
</evidence>
<organism evidence="3 4">
    <name type="scientific">Gomphillus americanus</name>
    <dbReference type="NCBI Taxonomy" id="1940652"/>
    <lineage>
        <taxon>Eukaryota</taxon>
        <taxon>Fungi</taxon>
        <taxon>Dikarya</taxon>
        <taxon>Ascomycota</taxon>
        <taxon>Pezizomycotina</taxon>
        <taxon>Lecanoromycetes</taxon>
        <taxon>OSLEUM clade</taxon>
        <taxon>Ostropomycetidae</taxon>
        <taxon>Ostropales</taxon>
        <taxon>Graphidaceae</taxon>
        <taxon>Gomphilloideae</taxon>
        <taxon>Gomphillus</taxon>
    </lineage>
</organism>
<feature type="domain" description="Transposase MuDR plant" evidence="2">
    <location>
        <begin position="6"/>
        <end position="58"/>
    </location>
</feature>
<accession>A0A8H3IRG5</accession>
<reference evidence="3" key="1">
    <citation type="submission" date="2021-03" db="EMBL/GenBank/DDBJ databases">
        <authorList>
            <person name="Tagirdzhanova G."/>
        </authorList>
    </citation>
    <scope>NUCLEOTIDE SEQUENCE</scope>
</reference>
<evidence type="ECO:0000256" key="1">
    <source>
        <dbReference type="SAM" id="MobiDB-lite"/>
    </source>
</evidence>
<comment type="caution">
    <text evidence="3">The sequence shown here is derived from an EMBL/GenBank/DDBJ whole genome shotgun (WGS) entry which is preliminary data.</text>
</comment>
<gene>
    <name evidence="3" type="ORF">GOMPHAMPRED_002799</name>
</gene>
<feature type="compositionally biased region" description="Basic and acidic residues" evidence="1">
    <location>
        <begin position="162"/>
        <end position="191"/>
    </location>
</feature>
<keyword evidence="4" id="KW-1185">Reference proteome</keyword>
<dbReference type="InterPro" id="IPR004332">
    <property type="entry name" value="Transposase_MuDR"/>
</dbReference>
<proteinExistence type="predicted"/>
<feature type="region of interest" description="Disordered" evidence="1">
    <location>
        <begin position="162"/>
        <end position="219"/>
    </location>
</feature>
<dbReference type="Proteomes" id="UP000664169">
    <property type="component" value="Unassembled WGS sequence"/>
</dbReference>
<dbReference type="Pfam" id="PF03108">
    <property type="entry name" value="DBD_Tnp_Mut"/>
    <property type="match status" value="1"/>
</dbReference>